<dbReference type="EMBL" id="CM026431">
    <property type="protein sequence ID" value="KAG0558657.1"/>
    <property type="molecule type" value="Genomic_DNA"/>
</dbReference>
<reference evidence="1" key="1">
    <citation type="submission" date="2020-06" db="EMBL/GenBank/DDBJ databases">
        <title>WGS assembly of Ceratodon purpureus strain R40.</title>
        <authorList>
            <person name="Carey S.B."/>
            <person name="Jenkins J."/>
            <person name="Shu S."/>
            <person name="Lovell J.T."/>
            <person name="Sreedasyam A."/>
            <person name="Maumus F."/>
            <person name="Tiley G.P."/>
            <person name="Fernandez-Pozo N."/>
            <person name="Barry K."/>
            <person name="Chen C."/>
            <person name="Wang M."/>
            <person name="Lipzen A."/>
            <person name="Daum C."/>
            <person name="Saski C.A."/>
            <person name="Payton A.C."/>
            <person name="Mcbreen J.C."/>
            <person name="Conrad R.E."/>
            <person name="Kollar L.M."/>
            <person name="Olsson S."/>
            <person name="Huttunen S."/>
            <person name="Landis J.B."/>
            <person name="Wickett N.J."/>
            <person name="Johnson M.G."/>
            <person name="Rensing S.A."/>
            <person name="Grimwood J."/>
            <person name="Schmutz J."/>
            <person name="Mcdaniel S.F."/>
        </authorList>
    </citation>
    <scope>NUCLEOTIDE SEQUENCE</scope>
    <source>
        <strain evidence="1">R40</strain>
    </source>
</reference>
<organism evidence="1 2">
    <name type="scientific">Ceratodon purpureus</name>
    <name type="common">Fire moss</name>
    <name type="synonym">Dicranum purpureum</name>
    <dbReference type="NCBI Taxonomy" id="3225"/>
    <lineage>
        <taxon>Eukaryota</taxon>
        <taxon>Viridiplantae</taxon>
        <taxon>Streptophyta</taxon>
        <taxon>Embryophyta</taxon>
        <taxon>Bryophyta</taxon>
        <taxon>Bryophytina</taxon>
        <taxon>Bryopsida</taxon>
        <taxon>Dicranidae</taxon>
        <taxon>Pseudoditrichales</taxon>
        <taxon>Ditrichaceae</taxon>
        <taxon>Ceratodon</taxon>
    </lineage>
</organism>
<dbReference type="Proteomes" id="UP000822688">
    <property type="component" value="Chromosome 10"/>
</dbReference>
<dbReference type="AlphaFoldDB" id="A0A8T0GJD3"/>
<comment type="caution">
    <text evidence="1">The sequence shown here is derived from an EMBL/GenBank/DDBJ whole genome shotgun (WGS) entry which is preliminary data.</text>
</comment>
<keyword evidence="2" id="KW-1185">Reference proteome</keyword>
<proteinExistence type="predicted"/>
<name>A0A8T0GJD3_CERPU</name>
<protein>
    <submittedName>
        <fullName evidence="1">Uncharacterized protein</fullName>
    </submittedName>
</protein>
<evidence type="ECO:0000313" key="1">
    <source>
        <dbReference type="EMBL" id="KAG0558657.1"/>
    </source>
</evidence>
<accession>A0A8T0GJD3</accession>
<gene>
    <name evidence="1" type="ORF">KC19_10G044100</name>
</gene>
<sequence>MMSFATKQNNPWQHGITHSRTNLCGVSSGKAWWWWYCLGLGCAGEEVAIGVGLTEQEAFWQCFALIEVVPGEVSATFHRSQVDSQQLRKCTHVEWLGMMSGIIVLMRSC</sequence>
<evidence type="ECO:0000313" key="2">
    <source>
        <dbReference type="Proteomes" id="UP000822688"/>
    </source>
</evidence>